<evidence type="ECO:0000256" key="2">
    <source>
        <dbReference type="ARBA" id="ARBA00022692"/>
    </source>
</evidence>
<dbReference type="Proteomes" id="UP000198304">
    <property type="component" value="Unassembled WGS sequence"/>
</dbReference>
<dbReference type="AlphaFoldDB" id="A0A239CA30"/>
<dbReference type="GO" id="GO:0005886">
    <property type="term" value="C:plasma membrane"/>
    <property type="evidence" value="ECO:0007669"/>
    <property type="project" value="UniProtKB-ARBA"/>
</dbReference>
<evidence type="ECO:0000256" key="5">
    <source>
        <dbReference type="SAM" id="Phobius"/>
    </source>
</evidence>
<protein>
    <submittedName>
        <fullName evidence="6">Energy-coupling factor transport system permease protein</fullName>
    </submittedName>
</protein>
<evidence type="ECO:0000313" key="6">
    <source>
        <dbReference type="EMBL" id="SNS16203.1"/>
    </source>
</evidence>
<feature type="transmembrane region" description="Helical" evidence="5">
    <location>
        <begin position="65"/>
        <end position="90"/>
    </location>
</feature>
<gene>
    <name evidence="6" type="ORF">SAMN05446037_100554</name>
</gene>
<dbReference type="OrthoDB" id="2039442at2"/>
<feature type="transmembrane region" description="Helical" evidence="5">
    <location>
        <begin position="236"/>
        <end position="256"/>
    </location>
</feature>
<proteinExistence type="predicted"/>
<keyword evidence="4 5" id="KW-0472">Membrane</keyword>
<evidence type="ECO:0000256" key="4">
    <source>
        <dbReference type="ARBA" id="ARBA00023136"/>
    </source>
</evidence>
<keyword evidence="3 5" id="KW-1133">Transmembrane helix</keyword>
<dbReference type="Pfam" id="PF02361">
    <property type="entry name" value="CbiQ"/>
    <property type="match status" value="1"/>
</dbReference>
<feature type="transmembrane region" description="Helical" evidence="5">
    <location>
        <begin position="20"/>
        <end position="53"/>
    </location>
</feature>
<keyword evidence="7" id="KW-1185">Reference proteome</keyword>
<feature type="transmembrane region" description="Helical" evidence="5">
    <location>
        <begin position="102"/>
        <end position="127"/>
    </location>
</feature>
<evidence type="ECO:0000256" key="1">
    <source>
        <dbReference type="ARBA" id="ARBA00004141"/>
    </source>
</evidence>
<name>A0A239CA30_9FIRM</name>
<feature type="transmembrane region" description="Helical" evidence="5">
    <location>
        <begin position="276"/>
        <end position="296"/>
    </location>
</feature>
<dbReference type="EMBL" id="FZOJ01000005">
    <property type="protein sequence ID" value="SNS16203.1"/>
    <property type="molecule type" value="Genomic_DNA"/>
</dbReference>
<evidence type="ECO:0000256" key="3">
    <source>
        <dbReference type="ARBA" id="ARBA00022989"/>
    </source>
</evidence>
<keyword evidence="2 5" id="KW-0812">Transmembrane</keyword>
<dbReference type="CDD" id="cd16914">
    <property type="entry name" value="EcfT"/>
    <property type="match status" value="1"/>
</dbReference>
<sequence length="306" mass="35021">MYVFERKEIFFQTLHPVTLLLYILIMMIGTILTTNPFILMGFMTAVVFALIVAKSFKTWIRSLRMYGYMVIMLMTINLFINNMGATVLWVGPVVPVFGRISISLEAIIFGLVMGLRLFIIYSLFIFYNRVMDPDKALSVFSKVFPKSALLVALTTKTIPYMSQQLQSASEIQQCRGLQYYTGNHISRIKNRLPLIKVLLFSSLEDSFNLGESMQARAYGSGPRSCYYPLSFGGRDILVSFSSTMALLALVWSRMLGWTEITFYPKLGTSLTSKQHLYMIIVIGIFMILPVLVAWGWEKWDYLKLKI</sequence>
<dbReference type="RefSeq" id="WP_089282105.1">
    <property type="nucleotide sequence ID" value="NZ_FZOJ01000005.1"/>
</dbReference>
<evidence type="ECO:0000313" key="7">
    <source>
        <dbReference type="Proteomes" id="UP000198304"/>
    </source>
</evidence>
<comment type="subcellular location">
    <subcellularLocation>
        <location evidence="1">Membrane</location>
        <topology evidence="1">Multi-pass membrane protein</topology>
    </subcellularLocation>
</comment>
<organism evidence="6 7">
    <name type="scientific">Anaerovirgula multivorans</name>
    <dbReference type="NCBI Taxonomy" id="312168"/>
    <lineage>
        <taxon>Bacteria</taxon>
        <taxon>Bacillati</taxon>
        <taxon>Bacillota</taxon>
        <taxon>Clostridia</taxon>
        <taxon>Peptostreptococcales</taxon>
        <taxon>Natronincolaceae</taxon>
        <taxon>Anaerovirgula</taxon>
    </lineage>
</organism>
<dbReference type="InterPro" id="IPR003339">
    <property type="entry name" value="ABC/ECF_trnsptr_transmembrane"/>
</dbReference>
<accession>A0A239CA30</accession>
<reference evidence="6 7" key="1">
    <citation type="submission" date="2017-06" db="EMBL/GenBank/DDBJ databases">
        <authorList>
            <person name="Kim H.J."/>
            <person name="Triplett B.A."/>
        </authorList>
    </citation>
    <scope>NUCLEOTIDE SEQUENCE [LARGE SCALE GENOMIC DNA]</scope>
    <source>
        <strain evidence="6 7">SCA</strain>
    </source>
</reference>